<dbReference type="EMBL" id="BONO01000003">
    <property type="protein sequence ID" value="GIG35167.1"/>
    <property type="molecule type" value="Genomic_DNA"/>
</dbReference>
<organism evidence="1 2">
    <name type="scientific">Cellulomonas pakistanensis</name>
    <dbReference type="NCBI Taxonomy" id="992287"/>
    <lineage>
        <taxon>Bacteria</taxon>
        <taxon>Bacillati</taxon>
        <taxon>Actinomycetota</taxon>
        <taxon>Actinomycetes</taxon>
        <taxon>Micrococcales</taxon>
        <taxon>Cellulomonadaceae</taxon>
        <taxon>Cellulomonas</taxon>
    </lineage>
</organism>
<protein>
    <recommendedName>
        <fullName evidence="3">DUF1697 domain-containing protein</fullName>
    </recommendedName>
</protein>
<reference evidence="1" key="1">
    <citation type="submission" date="2021-01" db="EMBL/GenBank/DDBJ databases">
        <title>Whole genome shotgun sequence of Cellulomonas pakistanensis NBRC 110800.</title>
        <authorList>
            <person name="Komaki H."/>
            <person name="Tamura T."/>
        </authorList>
    </citation>
    <scope>NUCLEOTIDE SEQUENCE</scope>
    <source>
        <strain evidence="1">NBRC 110800</strain>
    </source>
</reference>
<gene>
    <name evidence="1" type="ORF">Cpa01nite_05480</name>
</gene>
<evidence type="ECO:0008006" key="3">
    <source>
        <dbReference type="Google" id="ProtNLM"/>
    </source>
</evidence>
<comment type="caution">
    <text evidence="1">The sequence shown here is derived from an EMBL/GenBank/DDBJ whole genome shotgun (WGS) entry which is preliminary data.</text>
</comment>
<dbReference type="AlphaFoldDB" id="A0A919PAP6"/>
<keyword evidence="2" id="KW-1185">Reference proteome</keyword>
<dbReference type="RefSeq" id="WP_203667210.1">
    <property type="nucleotide sequence ID" value="NZ_BONO01000003.1"/>
</dbReference>
<dbReference type="Proteomes" id="UP000642125">
    <property type="component" value="Unassembled WGS sequence"/>
</dbReference>
<sequence length="204" mass="20713">MATADPAEPARADDPAAPGPVVPGERVLVLLRAVNVGGTSALPMADLRAAAVDLGHGAVATHLTTGNLLLVPGPGSPADLAGLAAALTADLAARLGRALALTVRTRAQVDDLVAANPYPGPAASDPSHLVVVFLDGPAAHGGRMDLAGYGRERGTWRGSEGYVHYPDGIGRSKVTAGVLDRMSGRTGTARNWRTVLALQEKLAA</sequence>
<dbReference type="Pfam" id="PF08002">
    <property type="entry name" value="DUF1697"/>
    <property type="match status" value="1"/>
</dbReference>
<dbReference type="InterPro" id="IPR012545">
    <property type="entry name" value="DUF1697"/>
</dbReference>
<evidence type="ECO:0000313" key="1">
    <source>
        <dbReference type="EMBL" id="GIG35167.1"/>
    </source>
</evidence>
<dbReference type="Gene3D" id="3.30.70.1280">
    <property type="entry name" value="SP0830-like domains"/>
    <property type="match status" value="1"/>
</dbReference>
<dbReference type="PIRSF" id="PIRSF008502">
    <property type="entry name" value="UCP008502"/>
    <property type="match status" value="1"/>
</dbReference>
<accession>A0A919PAP6</accession>
<dbReference type="PANTHER" id="PTHR36439">
    <property type="entry name" value="BLL4334 PROTEIN"/>
    <property type="match status" value="1"/>
</dbReference>
<dbReference type="SUPFAM" id="SSF160379">
    <property type="entry name" value="SP0830-like"/>
    <property type="match status" value="1"/>
</dbReference>
<name>A0A919PAP6_9CELL</name>
<dbReference type="PANTHER" id="PTHR36439:SF1">
    <property type="entry name" value="DUF1697 DOMAIN-CONTAINING PROTEIN"/>
    <property type="match status" value="1"/>
</dbReference>
<evidence type="ECO:0000313" key="2">
    <source>
        <dbReference type="Proteomes" id="UP000642125"/>
    </source>
</evidence>
<proteinExistence type="predicted"/>